<dbReference type="InterPro" id="IPR022542">
    <property type="entry name" value="FOCAD/RST1_DUF3730"/>
</dbReference>
<proteinExistence type="predicted"/>
<dbReference type="PANTHER" id="PTHR16212">
    <property type="entry name" value="FOCADHESIN FAMILY MEMBER"/>
    <property type="match status" value="1"/>
</dbReference>
<organism evidence="2">
    <name type="scientific">Homalodisca liturata</name>
    <dbReference type="NCBI Taxonomy" id="320908"/>
    <lineage>
        <taxon>Eukaryota</taxon>
        <taxon>Metazoa</taxon>
        <taxon>Ecdysozoa</taxon>
        <taxon>Arthropoda</taxon>
        <taxon>Hexapoda</taxon>
        <taxon>Insecta</taxon>
        <taxon>Pterygota</taxon>
        <taxon>Neoptera</taxon>
        <taxon>Paraneoptera</taxon>
        <taxon>Hemiptera</taxon>
        <taxon>Auchenorrhyncha</taxon>
        <taxon>Membracoidea</taxon>
        <taxon>Cicadellidae</taxon>
        <taxon>Cicadellinae</taxon>
        <taxon>Proconiini</taxon>
        <taxon>Homalodisca</taxon>
    </lineage>
</organism>
<evidence type="ECO:0000259" key="1">
    <source>
        <dbReference type="Pfam" id="PF12530"/>
    </source>
</evidence>
<gene>
    <name evidence="2" type="ORF">g.15764</name>
</gene>
<dbReference type="SUPFAM" id="SSF48371">
    <property type="entry name" value="ARM repeat"/>
    <property type="match status" value="1"/>
</dbReference>
<dbReference type="EMBL" id="GECU01034315">
    <property type="protein sequence ID" value="JAS73391.1"/>
    <property type="molecule type" value="Transcribed_RNA"/>
</dbReference>
<dbReference type="InterPro" id="IPR045163">
    <property type="entry name" value="Focadhesin/RST1"/>
</dbReference>
<reference evidence="2" key="1">
    <citation type="submission" date="2015-11" db="EMBL/GenBank/DDBJ databases">
        <title>De novo transcriptome assembly of four potential Pierce s Disease insect vectors from Arizona vineyards.</title>
        <authorList>
            <person name="Tassone E.E."/>
        </authorList>
    </citation>
    <scope>NUCLEOTIDE SEQUENCE</scope>
</reference>
<dbReference type="InterPro" id="IPR016024">
    <property type="entry name" value="ARM-type_fold"/>
</dbReference>
<dbReference type="Pfam" id="PF12530">
    <property type="entry name" value="DUF3730"/>
    <property type="match status" value="1"/>
</dbReference>
<protein>
    <recommendedName>
        <fullName evidence="1">DUF3730 domain-containing protein</fullName>
    </recommendedName>
</protein>
<feature type="domain" description="DUF3730" evidence="1">
    <location>
        <begin position="458"/>
        <end position="677"/>
    </location>
</feature>
<sequence>MDNEEIKKPKSHETKSAVLLNSRIFKLVEAIEKKIKAGHADKDLEEMKQLREQCGSEDPLVSVTACHGLVYLVKSSMCPLVNTVSALVASLFSVKSVTGVTSALTELLVLELRCKLADGSAYCCPYNTRSPLHPLVAVLKRRPLAWHDVLNQLSTLCSHSDNQVVSNSLELVRPVLVYVLMEGNDLPNSCRLQAFKIVISHFSDTDFLIEALASCLCWNNNRLLEVVQLVSALGEAAVASKHGLHVSLSCLALATLVPRLLQTAVCPQPTLQLVARLAAIATNTHSTLLALLADSIPSCPAPHLQHLLAFFVELLERGQCSLDCTWMCVSALMPWLAASPSHLHQALHTASLIVNHASAATANASTTATLIGNSAVAAVVSADPRLTQAIHLARLSEILRTDSSATLQWLKSAQVIRMDQIHQYVSALLISRVETEVRLAALEALVCSQAPMATSHNLTLMLYQLAKEKQPEVQLALLRALPSTAVEKNNVLGVISTLEALRQSGNQELSLLAVELYCQLWLNQERCYPQLMGVFDQNCENYPWLANLLQANICKIICDTRPEMHGKEVVPKVSDILNKCGGVKDSAASALALEALIPLCCHDVVDIFTIWRSLAPRFSRDKRPPVIKSLCELLSVAANQKSGDCDSDGLVQIIKWLWNLVACSKQPSIVDDALKALSKFRLDQMTLKMLPECFRKDIKLPPEMAKTPVDAARRPEDVLDYIPGECWIQLLRHVGTESASLAIACWIRMELATFRSNRYQVDRQEPRNYKDLPARSVVRGVVTSLQHLSAPTDSSLANLCVVALIQPSPKPLPSLSWAFLSDLPQADPALAHNIVRLAAKQSQISPSARKITDSYISSCGTDREKIEFLYTILSDLCRGIPPNTLKPFLERTLQTALNQKDNEHLSTMLGCVKAALKEEKIHEANRTLLHQQVKALWDMIEPQHEMMSELMSCLS</sequence>
<evidence type="ECO:0000313" key="2">
    <source>
        <dbReference type="EMBL" id="JAS73391.1"/>
    </source>
</evidence>
<accession>A0A1B6HFK3</accession>
<dbReference type="GO" id="GO:0060147">
    <property type="term" value="P:regulation of post-transcriptional gene silencing"/>
    <property type="evidence" value="ECO:0007669"/>
    <property type="project" value="InterPro"/>
</dbReference>
<dbReference type="AlphaFoldDB" id="A0A1B6HFK3"/>
<name>A0A1B6HFK3_9HEMI</name>
<dbReference type="PANTHER" id="PTHR16212:SF4">
    <property type="entry name" value="FOCADHESIN"/>
    <property type="match status" value="1"/>
</dbReference>
<feature type="non-terminal residue" evidence="2">
    <location>
        <position position="955"/>
    </location>
</feature>